<dbReference type="AlphaFoldDB" id="A0AAP3A580"/>
<dbReference type="Proteomes" id="UP001208624">
    <property type="component" value="Unassembled WGS sequence"/>
</dbReference>
<dbReference type="EMBL" id="JAOVKC010001570">
    <property type="protein sequence ID" value="MCV5626436.1"/>
    <property type="molecule type" value="Genomic_DNA"/>
</dbReference>
<comment type="caution">
    <text evidence="1">The sequence shown here is derived from an EMBL/GenBank/DDBJ whole genome shotgun (WGS) entry which is preliminary data.</text>
</comment>
<accession>A0AAP3A580</accession>
<organism evidence="1 2">
    <name type="scientific">Escherichia coli</name>
    <dbReference type="NCBI Taxonomy" id="562"/>
    <lineage>
        <taxon>Bacteria</taxon>
        <taxon>Pseudomonadati</taxon>
        <taxon>Pseudomonadota</taxon>
        <taxon>Gammaproteobacteria</taxon>
        <taxon>Enterobacterales</taxon>
        <taxon>Enterobacteriaceae</taxon>
        <taxon>Escherichia</taxon>
    </lineage>
</organism>
<protein>
    <submittedName>
        <fullName evidence="1">Head-tail adaptor protein</fullName>
    </submittedName>
</protein>
<sequence length="45" mass="4696">DVTAASRLKVLTGAFKGAILNIDGPPIPDARSSRLEILCSQRGGM</sequence>
<feature type="non-terminal residue" evidence="1">
    <location>
        <position position="1"/>
    </location>
</feature>
<evidence type="ECO:0000313" key="2">
    <source>
        <dbReference type="Proteomes" id="UP001208624"/>
    </source>
</evidence>
<evidence type="ECO:0000313" key="1">
    <source>
        <dbReference type="EMBL" id="MCV5626436.1"/>
    </source>
</evidence>
<name>A0AAP3A580_ECOLX</name>
<proteinExistence type="predicted"/>
<gene>
    <name evidence="1" type="ORF">OFN31_32925</name>
</gene>
<reference evidence="1" key="1">
    <citation type="submission" date="2023-06" db="EMBL/GenBank/DDBJ databases">
        <title>Deciphering the underlying mechanisms mediating the transmission of blaNDM gene from human to animals in China.</title>
        <authorList>
            <person name="Chen K."/>
            <person name="Chen S."/>
        </authorList>
    </citation>
    <scope>NUCLEOTIDE SEQUENCE</scope>
    <source>
        <strain evidence="1">1199</strain>
    </source>
</reference>